<keyword evidence="2" id="KW-1185">Reference proteome</keyword>
<dbReference type="Proteomes" id="UP000236731">
    <property type="component" value="Unassembled WGS sequence"/>
</dbReference>
<evidence type="ECO:0000313" key="2">
    <source>
        <dbReference type="Proteomes" id="UP000236731"/>
    </source>
</evidence>
<dbReference type="AlphaFoldDB" id="A0A1H5ZNT2"/>
<evidence type="ECO:0000313" key="1">
    <source>
        <dbReference type="EMBL" id="SEG37327.1"/>
    </source>
</evidence>
<dbReference type="OrthoDB" id="708011at2"/>
<proteinExistence type="predicted"/>
<evidence type="ECO:0008006" key="3">
    <source>
        <dbReference type="Google" id="ProtNLM"/>
    </source>
</evidence>
<sequence>MKKLMILGLVALGFASCSKETLSYAERDTALNLLRANKWYDVVKYNDVNGANTSDTLVGDKTTEYIEFRANDFAYIMQSDKNFGPAIPYSMPEKQVLIFDGVTYQIEQSLIGGLKQFSGTSTTNGKTDKIVFKRR</sequence>
<dbReference type="EMBL" id="FNUT01000007">
    <property type="protein sequence ID" value="SEG37327.1"/>
    <property type="molecule type" value="Genomic_DNA"/>
</dbReference>
<dbReference type="RefSeq" id="WP_103906522.1">
    <property type="nucleotide sequence ID" value="NZ_CP049246.1"/>
</dbReference>
<gene>
    <name evidence="1" type="ORF">SAMN05421877_10775</name>
</gene>
<accession>A0A1H5ZNT2</accession>
<organism evidence="1 2">
    <name type="scientific">Sphingobacterium lactis</name>
    <dbReference type="NCBI Taxonomy" id="797291"/>
    <lineage>
        <taxon>Bacteria</taxon>
        <taxon>Pseudomonadati</taxon>
        <taxon>Bacteroidota</taxon>
        <taxon>Sphingobacteriia</taxon>
        <taxon>Sphingobacteriales</taxon>
        <taxon>Sphingobacteriaceae</taxon>
        <taxon>Sphingobacterium</taxon>
    </lineage>
</organism>
<dbReference type="PROSITE" id="PS51257">
    <property type="entry name" value="PROKAR_LIPOPROTEIN"/>
    <property type="match status" value="1"/>
</dbReference>
<name>A0A1H5ZNT2_9SPHI</name>
<reference evidence="2" key="1">
    <citation type="submission" date="2016-10" db="EMBL/GenBank/DDBJ databases">
        <authorList>
            <person name="Varghese N."/>
            <person name="Submissions S."/>
        </authorList>
    </citation>
    <scope>NUCLEOTIDE SEQUENCE [LARGE SCALE GENOMIC DNA]</scope>
    <source>
        <strain evidence="2">DSM 22361</strain>
    </source>
</reference>
<protein>
    <recommendedName>
        <fullName evidence="3">Lipocalin-like domain-containing protein</fullName>
    </recommendedName>
</protein>